<evidence type="ECO:0000256" key="3">
    <source>
        <dbReference type="ARBA" id="ARBA00022801"/>
    </source>
</evidence>
<dbReference type="SUPFAM" id="SSF50939">
    <property type="entry name" value="Sialidases"/>
    <property type="match status" value="3"/>
</dbReference>
<keyword evidence="3" id="KW-0378">Hydrolase</keyword>
<dbReference type="PROSITE" id="PS51829">
    <property type="entry name" value="P_HOMO_B"/>
    <property type="match status" value="1"/>
</dbReference>
<dbReference type="GO" id="GO:0004252">
    <property type="term" value="F:serine-type endopeptidase activity"/>
    <property type="evidence" value="ECO:0007669"/>
    <property type="project" value="InterPro"/>
</dbReference>
<feature type="region of interest" description="Disordered" evidence="4">
    <location>
        <begin position="1247"/>
        <end position="1272"/>
    </location>
</feature>
<name>A0A517XP68_9BACT</name>
<dbReference type="InterPro" id="IPR008979">
    <property type="entry name" value="Galactose-bd-like_sf"/>
</dbReference>
<dbReference type="Gene3D" id="2.130.10.130">
    <property type="entry name" value="Integrin alpha, N-terminal"/>
    <property type="match status" value="2"/>
</dbReference>
<proteinExistence type="predicted"/>
<feature type="domain" description="P/Homo B" evidence="5">
    <location>
        <begin position="1095"/>
        <end position="1235"/>
    </location>
</feature>
<organism evidence="6 7">
    <name type="scientific">Urbifossiella limnaea</name>
    <dbReference type="NCBI Taxonomy" id="2528023"/>
    <lineage>
        <taxon>Bacteria</taxon>
        <taxon>Pseudomonadati</taxon>
        <taxon>Planctomycetota</taxon>
        <taxon>Planctomycetia</taxon>
        <taxon>Gemmatales</taxon>
        <taxon>Gemmataceae</taxon>
        <taxon>Urbifossiella</taxon>
    </lineage>
</organism>
<keyword evidence="7" id="KW-1185">Reference proteome</keyword>
<dbReference type="Gene3D" id="2.60.120.260">
    <property type="entry name" value="Galactose-binding domain-like"/>
    <property type="match status" value="3"/>
</dbReference>
<dbReference type="KEGG" id="uli:ETAA1_12050"/>
<dbReference type="SUPFAM" id="SSF69318">
    <property type="entry name" value="Integrin alpha N-terminal domain"/>
    <property type="match status" value="1"/>
</dbReference>
<accession>A0A517XP68</accession>
<dbReference type="SUPFAM" id="SSF49785">
    <property type="entry name" value="Galactose-binding domain-like"/>
    <property type="match status" value="1"/>
</dbReference>
<feature type="region of interest" description="Disordered" evidence="4">
    <location>
        <begin position="189"/>
        <end position="208"/>
    </location>
</feature>
<evidence type="ECO:0000259" key="5">
    <source>
        <dbReference type="PROSITE" id="PS51829"/>
    </source>
</evidence>
<feature type="region of interest" description="Disordered" evidence="4">
    <location>
        <begin position="961"/>
        <end position="982"/>
    </location>
</feature>
<dbReference type="InterPro" id="IPR036278">
    <property type="entry name" value="Sialidase_sf"/>
</dbReference>
<dbReference type="OrthoDB" id="218789at2"/>
<keyword evidence="2" id="KW-0732">Signal</keyword>
<reference evidence="6 7" key="1">
    <citation type="submission" date="2019-02" db="EMBL/GenBank/DDBJ databases">
        <title>Deep-cultivation of Planctomycetes and their phenomic and genomic characterization uncovers novel biology.</title>
        <authorList>
            <person name="Wiegand S."/>
            <person name="Jogler M."/>
            <person name="Boedeker C."/>
            <person name="Pinto D."/>
            <person name="Vollmers J."/>
            <person name="Rivas-Marin E."/>
            <person name="Kohn T."/>
            <person name="Peeters S.H."/>
            <person name="Heuer A."/>
            <person name="Rast P."/>
            <person name="Oberbeckmann S."/>
            <person name="Bunk B."/>
            <person name="Jeske O."/>
            <person name="Meyerdierks A."/>
            <person name="Storesund J.E."/>
            <person name="Kallscheuer N."/>
            <person name="Luecker S."/>
            <person name="Lage O.M."/>
            <person name="Pohl T."/>
            <person name="Merkel B.J."/>
            <person name="Hornburger P."/>
            <person name="Mueller R.-W."/>
            <person name="Bruemmer F."/>
            <person name="Labrenz M."/>
            <person name="Spormann A.M."/>
            <person name="Op den Camp H."/>
            <person name="Overmann J."/>
            <person name="Amann R."/>
            <person name="Jetten M.S.M."/>
            <person name="Mascher T."/>
            <person name="Medema M.H."/>
            <person name="Devos D.P."/>
            <person name="Kaster A.-K."/>
            <person name="Ovreas L."/>
            <person name="Rohde M."/>
            <person name="Galperin M.Y."/>
            <person name="Jogler C."/>
        </authorList>
    </citation>
    <scope>NUCLEOTIDE SEQUENCE [LARGE SCALE GENOMIC DNA]</scope>
    <source>
        <strain evidence="6 7">ETA_A1</strain>
    </source>
</reference>
<protein>
    <submittedName>
        <fullName evidence="6">Proprotein convertase P-domain protein</fullName>
    </submittedName>
</protein>
<keyword evidence="1" id="KW-0645">Protease</keyword>
<dbReference type="Gene3D" id="2.130.10.10">
    <property type="entry name" value="YVTN repeat-like/Quinoprotein amine dehydrogenase"/>
    <property type="match status" value="3"/>
</dbReference>
<dbReference type="Proteomes" id="UP000319576">
    <property type="component" value="Chromosome"/>
</dbReference>
<evidence type="ECO:0000256" key="2">
    <source>
        <dbReference type="ARBA" id="ARBA00022729"/>
    </source>
</evidence>
<gene>
    <name evidence="6" type="ORF">ETAA1_12050</name>
</gene>
<dbReference type="InterPro" id="IPR028994">
    <property type="entry name" value="Integrin_alpha_N"/>
</dbReference>
<feature type="region of interest" description="Disordered" evidence="4">
    <location>
        <begin position="2480"/>
        <end position="2499"/>
    </location>
</feature>
<dbReference type="Pfam" id="PF13517">
    <property type="entry name" value="FG-GAP_3"/>
    <property type="match status" value="1"/>
</dbReference>
<dbReference type="InterPro" id="IPR015943">
    <property type="entry name" value="WD40/YVTN_repeat-like_dom_sf"/>
</dbReference>
<dbReference type="InterPro" id="IPR013783">
    <property type="entry name" value="Ig-like_fold"/>
</dbReference>
<evidence type="ECO:0000313" key="7">
    <source>
        <dbReference type="Proteomes" id="UP000319576"/>
    </source>
</evidence>
<evidence type="ECO:0000256" key="4">
    <source>
        <dbReference type="SAM" id="MobiDB-lite"/>
    </source>
</evidence>
<feature type="compositionally biased region" description="Polar residues" evidence="4">
    <location>
        <begin position="110"/>
        <end position="122"/>
    </location>
</feature>
<dbReference type="InterPro" id="IPR002884">
    <property type="entry name" value="P_dom"/>
</dbReference>
<sequence>MSNKSKKSLAQLLRKWVARGSRVSAPRPTAKLRVEQYEERVVPATTPPVSFTTYPTVPVVSVTDGDGAYAPQVVADPTNPNTLALIAAEPTGIQAQISFDGGTTWTEFRNTTDPFRNNTTSGGKLRDPDLPLDQSNNWYTNVSSPTIAFTRSGKIYVSYLEHNALKTSGSLVVERFTVDRAAQATTQDDLETAVSTGTNPQTYNLRSNGSDNQAAVLYRWQDNGGTVNRPANIYLAVDTNLPTVTDPVTGLTSTNPFTNDPTNGAINTETVFVAWNMVSSTPTVQDGGSQNLGYTPNAVMLAIGRDDPLAAAAGLEPFQFTTPLPVNDAIFLGDGGASVPAGGHFLGAGNTQAQDNTGGIAPQIVFTPPRVVSGYDTDPTTPGSQQIVTTPGQMSIVWSTVGNRFITSTVDLDGSLASAAYEFRSTNNPTATSFSSPPVGVTPNFYDGTPLIRDAIRPASGPDIAVTTSYQLTVDLTQFAGTFTSLDDLDVGLGISSPNLAHLQIVLRAPDGTAITLVDNRINTSGGTNIFGTGVPRGMTGVDMGVFRGVQGSASQQNGTARLGGVTGTDFSQEAARQIHDPVNNGSGYGGSYRPQGGTLSTLYGLNAAALSGTWTLEITDARSDGLTATFGNVTIPDAPIQMLRYWSLDFVSAADNRNLASDSKGYDGRYGADTFARIGGIADIATLVPPKAGINDVAGDQVYPTNAGPAGTAAGSAAGVFGVGSGLSVAYDSSFGSYSRFGGRLYAVFTGGGGTNTNIFLTSSDDNGASWTAPVQVNDDRASDSFTEGVRTQYQPTVTVDPTNGMVVVMWFDARNDASNSRVQTYIATSIDGGETFSLNQSVNEEKTAIDAVTGRTVVLEQVPTNVNGQPVYGTGLFQYGGVGIRQSLLAYGGVIQPFWSGNRNTNALGESGIFTAKVLSAAGPRVVDSDMGAVSGISVDLTASGGQLQVGAIRVRDENNSTTPPLSAAPYTIPELGTNAPRTQYNDRFGADGTRLIDGFRVVFDRPVYFTGLGVADPEAFDPTDIEVRYRSPFGGIPTTQGALIPIARIVPIGGYTLADGSFFATAYFVQFQTPQSAVGTYSYAVKPTLTERVRSQVGASFAAADTPLTIPDTINSPAVSQIVVPQLAGSPTTDRVRLTLGFDHPRPTDLLGELITPTGQVIALNPIVDPLFGILSNGVFTLPLTAVATGTPLTGQWTLRLTDTQSGPVSATVPMLVHFQLDFVDAAGEVAQVVRLGNWMDQDADGTQRERGPAGAGNNLGAENDTYTAPGTVNDVPFAGPYDSTTRPLIQPGAHVTDVYPGGQFATAVTVTRDSASQLTVTLDREIDPDTLTVAGLTVLGPTGSVPLTGATITPTNVVNFGTRTFTITLTNAFAAAGQYSVLLGNSVYVADNTVLNGTVNDVYVRFDRDIDPASFRPGNVLRMTGPTGAVPLAVVSVTPVAEDRSALPAGTVAARLFRVTFDQPQLVFAQAAPVAALTVTLTLSSAPSVGPLALADLLVTGPKGKVDLTGATLTRTATSPQHVYTLTVPAATAGAYASAAYPAGQYTVNITPTPNRVTRTVTTQTQQLSFTLDQPPLSGQPLTIGSIFRVSRPDGAMSLSGVTLQANSLTSYTLTFPNPLDQDTYTIELTPAALRGAAVAGTGVRVSGPYMIEFGNLPTAANPDTAPIRAADRPQLVTELAAATTTLTVTLSAGALTGPANVVRVYGPTATIPAVIGVTPIGGSTYQLTFAGLLQPGQYVVDFTAGVRVASSPGRVWAVDNNLNAGLDLLTGRTVAGGSLQPVSYQTQGQAPAVPISAATAAGPSVSELPLVISDDFTIQQNLLNQIRLGMNISFPDVTQLRVELMPPTGSPVPSVLLFSGADRVAQGGGAGANFTNTLLTDRIGLPSVLLAAAPFTPTTGSGFTPQNPLGVLADPTTPTGALGTWRLRVTNFSTAQAGQITNWSLVLPRAVPASGLGEQTADRFQAGFRVLTTDPTNDLTRDAWTPVGPASANEGANAGRANAVVADPSDPSGNTVYVGGASGGVWKTTNFLTSDIDGPQWVPLTDFGVTSGVNIQSMALFPRNGDPNQTIVFALTGDGNSRNLSDITEATDRGRAAAGVGLLRSTDGGRTWVLLDSTNNRSSDLTLPPGSVGNFSDSNRNHLFAGASGFKLVVDPTLSPTGGVIVYMAVQGNAQQAGVWRSLDGGLTWTRIQQGQATDVALASGSGVVTGSVTAPAVGNLQRLYAAFGPGNPGDVAAGVYTTNSAPTAGSLTLMAGNGAGQLPDLRNVTGGTGGTPVTVQNNPAPTNIGRVVIATPALTGSTFQNFNYRDWTYALVVTPNGSLGGLYVTKDAGLNWTRVVMPIRGVFGTNNENQLDYDLFASPYNSEPAPNFTQSSNGFYDVSLAVDPQNPNVLYLGGVGIGTGGRLLPNGTKALPNFVGDGSIVGGTIRIDLTGIKDTQALINNNNSDPNGGTFGNSNFQSAANGGIVTTGLDSGKIVPGNDPSGTPLDSDYLNVRRDPNNPFTTSSTLLVSQINALVNNGTDARWRPFTEILAVGTVRDPGTTLTERNGLSNIHAIFPFVDPVSGQTRLIYAGDQGVFTGVDRGDGLLTYRLGFDRQVAGTRNGNLQLTQVVSGAVQPSQLAADVAGALFYAMAQDNGFLVSDPRILENGNTNWRGPAGDGAWVEVDPTGSGLSIQYRSPLNFGLDLYSRSNPLRGLPQEFLRLFNPQLVATTGEPAFGGGSPSTFGLIQAGDFPPAGTVGINGGQWLPGSAAGNVPFGYGVPFAINPVNPQGLVIMSTDGRVFRSTDGGASWNFSTIVVNGINTGGSVLDATGPGALAFGADDPNNPAQANTFIYIGSAGTGQAGGVVYFSLDGGSNWTTTAALDGSPIRRIVPNPAPGSREVYVVTNEGVYYKQDVTVPGAWTDITGNLFGLTRAVFGNSTDQAFILPDPNGPLGLTRVLNTLAVDWRYADPTVDPQAPPQLYVGGVGGVFKSEDNGTTWRLYPEISQDGAVAEGGNLPMVEVTDLDLSIGNLNPVNGRYESGGLNLLLASTYGRGSWAIRLNNDVPTRLADVGGPAVSFIINPTPNGPTSNQLVVQFNGPVLETTALDVNNYQLLPVDALGAPTGSAIPIQSVAPVPGVPDRYTVTFQNVSIPNTLFRFTVGYNSPSSGVPTITGLDGVPMNQDADATSGEAFVDQFVTVLTLNAPAGVNQTLYVSPISQQVVAGTAGSVSVEVRDPSTGGVITGLNGTLTVTWVGPGPVTLTQNGSPVSGNTVNVVNGVASFTVSATTAGPYSFTVSSGTNVTAGQTSFSVAVIAGTASQVTLSPAVTPNAAAGTGVALTIGFEDQFGNATTFAGAVSILYQGNVGPGSPGAVVVDPQVPSSATFTVFPTQTGQLVVTADAGVTTTPGQATINVVPGAVASLMVSVSPSPATAGLPATVTLQAFDANGNAATNANGPVTLTGIPAGSVVSPNPPALVNGVASFQLTIPTSGTYSLAAQFGAVSQPFNLVVGPAPLPPTPTDQLTGVFAAATGVDGTPFVQVYQANGSLLTTLLPFPPGYASEVDAGSPGFTGGIRVSVADVTGDGIADYVVGSGPTITATVQVIDGATNRTILTLRPFADFKGGVFVSTGDLTGDGIADIVITPDQGGGPRVTIIAGKTFTQVANFFGIDDANFRGGARAAMGDVNGDGFAELVVSAGFGGGPRISIYDGAALAQGTRLNVIGDFFLFEEALRNGAYVAVGDVNGDGFADLIGGAGPGGGPRVLILDSVTMLQRGPEAALSAPLFNGFLGDINNRGGVRVAAKNLNNDRLTDLLIGAGEGGGSRAEAYSGDGFGLLQSIDLLPGYTGGVFVG</sequence>
<dbReference type="GO" id="GO:0006508">
    <property type="term" value="P:proteolysis"/>
    <property type="evidence" value="ECO:0007669"/>
    <property type="project" value="UniProtKB-KW"/>
</dbReference>
<dbReference type="Gene3D" id="2.60.40.10">
    <property type="entry name" value="Immunoglobulins"/>
    <property type="match status" value="1"/>
</dbReference>
<evidence type="ECO:0000313" key="6">
    <source>
        <dbReference type="EMBL" id="QDU19299.1"/>
    </source>
</evidence>
<evidence type="ECO:0000256" key="1">
    <source>
        <dbReference type="ARBA" id="ARBA00022670"/>
    </source>
</evidence>
<dbReference type="RefSeq" id="WP_145235192.1">
    <property type="nucleotide sequence ID" value="NZ_CP036273.1"/>
</dbReference>
<dbReference type="EMBL" id="CP036273">
    <property type="protein sequence ID" value="QDU19299.1"/>
    <property type="molecule type" value="Genomic_DNA"/>
</dbReference>
<feature type="region of interest" description="Disordered" evidence="4">
    <location>
        <begin position="110"/>
        <end position="129"/>
    </location>
</feature>
<dbReference type="CDD" id="cd15482">
    <property type="entry name" value="Sialidase_non-viral"/>
    <property type="match status" value="2"/>
</dbReference>
<dbReference type="InterPro" id="IPR013517">
    <property type="entry name" value="FG-GAP"/>
</dbReference>
<dbReference type="Gene3D" id="2.120.10.10">
    <property type="match status" value="1"/>
</dbReference>